<dbReference type="EMBL" id="AODH01000046">
    <property type="protein sequence ID" value="EUJ36599.1"/>
    <property type="molecule type" value="Genomic_DNA"/>
</dbReference>
<organism evidence="10 11">
    <name type="scientific">Brochothrix campestris FSL F6-1037</name>
    <dbReference type="NCBI Taxonomy" id="1265861"/>
    <lineage>
        <taxon>Bacteria</taxon>
        <taxon>Bacillati</taxon>
        <taxon>Bacillota</taxon>
        <taxon>Bacilli</taxon>
        <taxon>Bacillales</taxon>
        <taxon>Listeriaceae</taxon>
        <taxon>Brochothrix</taxon>
    </lineage>
</organism>
<dbReference type="EC" id="2.7.6.3" evidence="3"/>
<accession>W7CB49</accession>
<dbReference type="UniPathway" id="UPA00077">
    <property type="reaction ID" value="UER00155"/>
</dbReference>
<dbReference type="OrthoDB" id="9808041at2"/>
<comment type="catalytic activity">
    <reaction evidence="1">
        <text>6-hydroxymethyl-7,8-dihydropterin + ATP = (7,8-dihydropterin-6-yl)methyl diphosphate + AMP + H(+)</text>
        <dbReference type="Rhea" id="RHEA:11412"/>
        <dbReference type="ChEBI" id="CHEBI:15378"/>
        <dbReference type="ChEBI" id="CHEBI:30616"/>
        <dbReference type="ChEBI" id="CHEBI:44841"/>
        <dbReference type="ChEBI" id="CHEBI:72950"/>
        <dbReference type="ChEBI" id="CHEBI:456215"/>
        <dbReference type="EC" id="2.7.6.3"/>
    </reaction>
</comment>
<dbReference type="Proteomes" id="UP000019243">
    <property type="component" value="Unassembled WGS sequence"/>
</dbReference>
<evidence type="ECO:0000313" key="10">
    <source>
        <dbReference type="EMBL" id="EUJ36599.1"/>
    </source>
</evidence>
<evidence type="ECO:0000256" key="3">
    <source>
        <dbReference type="ARBA" id="ARBA00013253"/>
    </source>
</evidence>
<gene>
    <name evidence="10" type="ORF">BCAMP_10710</name>
</gene>
<keyword evidence="6 10" id="KW-0418">Kinase</keyword>
<dbReference type="RefSeq" id="WP_035315327.1">
    <property type="nucleotide sequence ID" value="NZ_AODH01000046.1"/>
</dbReference>
<name>W7CB49_9LIST</name>
<dbReference type="STRING" id="1265861.BCAMP_10710"/>
<evidence type="ECO:0000256" key="8">
    <source>
        <dbReference type="ARBA" id="ARBA00022909"/>
    </source>
</evidence>
<dbReference type="CDD" id="cd00483">
    <property type="entry name" value="HPPK"/>
    <property type="match status" value="1"/>
</dbReference>
<evidence type="ECO:0000256" key="4">
    <source>
        <dbReference type="ARBA" id="ARBA00022679"/>
    </source>
</evidence>
<evidence type="ECO:0000256" key="7">
    <source>
        <dbReference type="ARBA" id="ARBA00022840"/>
    </source>
</evidence>
<dbReference type="PANTHER" id="PTHR43071:SF1">
    <property type="entry name" value="2-AMINO-4-HYDROXY-6-HYDROXYMETHYLDIHYDROPTERIDINE PYROPHOSPHOKINASE"/>
    <property type="match status" value="1"/>
</dbReference>
<evidence type="ECO:0000256" key="1">
    <source>
        <dbReference type="ARBA" id="ARBA00000198"/>
    </source>
</evidence>
<comment type="pathway">
    <text evidence="2">Cofactor biosynthesis; tetrahydrofolate biosynthesis; 2-amino-4-hydroxy-6-hydroxymethyl-7,8-dihydropteridine diphosphate from 7,8-dihydroneopterin triphosphate: step 4/4.</text>
</comment>
<evidence type="ECO:0000259" key="9">
    <source>
        <dbReference type="PROSITE" id="PS00794"/>
    </source>
</evidence>
<dbReference type="PATRIC" id="fig|1265861.3.peg.2106"/>
<dbReference type="InterPro" id="IPR000550">
    <property type="entry name" value="Hppk"/>
</dbReference>
<evidence type="ECO:0000256" key="5">
    <source>
        <dbReference type="ARBA" id="ARBA00022741"/>
    </source>
</evidence>
<keyword evidence="11" id="KW-1185">Reference proteome</keyword>
<dbReference type="SUPFAM" id="SSF55083">
    <property type="entry name" value="6-hydroxymethyl-7,8-dihydropterin pyrophosphokinase, HPPK"/>
    <property type="match status" value="1"/>
</dbReference>
<sequence>METAYLSLGSNMGDRRGFLAKAYTQINALVGVSIKQTSSIYDTPPWGYTEQATFYNCVFEIETSLSATALLAAVLEIELDLGRERLFKYGPRVIDIDILLYGEASYATADLVVPHPHMYERAFVLVPLKEIAPQLVTQDYPALQEADTIVKVAEPLQ</sequence>
<dbReference type="InterPro" id="IPR035907">
    <property type="entry name" value="Hppk_sf"/>
</dbReference>
<dbReference type="GO" id="GO:0046654">
    <property type="term" value="P:tetrahydrofolate biosynthetic process"/>
    <property type="evidence" value="ECO:0007669"/>
    <property type="project" value="UniProtKB-UniPathway"/>
</dbReference>
<protein>
    <recommendedName>
        <fullName evidence="3">2-amino-4-hydroxy-6-hydroxymethyldihydropteridine diphosphokinase</fullName>
        <ecNumber evidence="3">2.7.6.3</ecNumber>
    </recommendedName>
</protein>
<feature type="domain" description="7,8-dihydro-6-hydroxymethylpterin-pyrophosphokinase" evidence="9">
    <location>
        <begin position="88"/>
        <end position="99"/>
    </location>
</feature>
<dbReference type="PANTHER" id="PTHR43071">
    <property type="entry name" value="2-AMINO-4-HYDROXY-6-HYDROXYMETHYLDIHYDROPTERIDINE PYROPHOSPHOKINASE"/>
    <property type="match status" value="1"/>
</dbReference>
<keyword evidence="5" id="KW-0547">Nucleotide-binding</keyword>
<dbReference type="GO" id="GO:0005524">
    <property type="term" value="F:ATP binding"/>
    <property type="evidence" value="ECO:0007669"/>
    <property type="project" value="UniProtKB-KW"/>
</dbReference>
<evidence type="ECO:0000256" key="6">
    <source>
        <dbReference type="ARBA" id="ARBA00022777"/>
    </source>
</evidence>
<dbReference type="GO" id="GO:0016301">
    <property type="term" value="F:kinase activity"/>
    <property type="evidence" value="ECO:0007669"/>
    <property type="project" value="UniProtKB-KW"/>
</dbReference>
<keyword evidence="4" id="KW-0808">Transferase</keyword>
<evidence type="ECO:0000256" key="2">
    <source>
        <dbReference type="ARBA" id="ARBA00005051"/>
    </source>
</evidence>
<keyword evidence="8" id="KW-0289">Folate biosynthesis</keyword>
<evidence type="ECO:0000313" key="11">
    <source>
        <dbReference type="Proteomes" id="UP000019243"/>
    </source>
</evidence>
<proteinExistence type="predicted"/>
<dbReference type="GO" id="GO:0046656">
    <property type="term" value="P:folic acid biosynthetic process"/>
    <property type="evidence" value="ECO:0007669"/>
    <property type="project" value="UniProtKB-KW"/>
</dbReference>
<dbReference type="Pfam" id="PF01288">
    <property type="entry name" value="HPPK"/>
    <property type="match status" value="1"/>
</dbReference>
<dbReference type="GO" id="GO:0003848">
    <property type="term" value="F:2-amino-4-hydroxy-6-hydroxymethyldihydropteridine diphosphokinase activity"/>
    <property type="evidence" value="ECO:0007669"/>
    <property type="project" value="UniProtKB-EC"/>
</dbReference>
<dbReference type="NCBIfam" id="TIGR01498">
    <property type="entry name" value="folK"/>
    <property type="match status" value="1"/>
</dbReference>
<dbReference type="AlphaFoldDB" id="W7CB49"/>
<reference evidence="10 11" key="1">
    <citation type="submission" date="2012-12" db="EMBL/GenBank/DDBJ databases">
        <title>Novel taxa of Listeriaceae from agricultural environments in the United States.</title>
        <authorList>
            <person name="den Bakker H.C."/>
            <person name="Allred A."/>
            <person name="Warchocki S."/>
            <person name="Wright E.M."/>
            <person name="Burrell A."/>
            <person name="Nightingale K.K."/>
            <person name="Kephart D."/>
            <person name="Wiedmann M."/>
        </authorList>
    </citation>
    <scope>NUCLEOTIDE SEQUENCE [LARGE SCALE GENOMIC DNA]</scope>
    <source>
        <strain evidence="10 11">FSL F6-1037</strain>
    </source>
</reference>
<dbReference type="PROSITE" id="PS00794">
    <property type="entry name" value="HPPK"/>
    <property type="match status" value="1"/>
</dbReference>
<comment type="caution">
    <text evidence="10">The sequence shown here is derived from an EMBL/GenBank/DDBJ whole genome shotgun (WGS) entry which is preliminary data.</text>
</comment>
<keyword evidence="7" id="KW-0067">ATP-binding</keyword>
<dbReference type="Gene3D" id="3.30.70.560">
    <property type="entry name" value="7,8-Dihydro-6-hydroxymethylpterin-pyrophosphokinase HPPK"/>
    <property type="match status" value="1"/>
</dbReference>